<evidence type="ECO:0000313" key="3">
    <source>
        <dbReference type="Proteomes" id="UP000558488"/>
    </source>
</evidence>
<name>A0A7J7UTZ0_PIPKU</name>
<proteinExistence type="predicted"/>
<dbReference type="Proteomes" id="UP000558488">
    <property type="component" value="Unassembled WGS sequence"/>
</dbReference>
<evidence type="ECO:0000313" key="2">
    <source>
        <dbReference type="EMBL" id="KAF6316241.1"/>
    </source>
</evidence>
<feature type="region of interest" description="Disordered" evidence="1">
    <location>
        <begin position="13"/>
        <end position="71"/>
    </location>
</feature>
<comment type="caution">
    <text evidence="2">The sequence shown here is derived from an EMBL/GenBank/DDBJ whole genome shotgun (WGS) entry which is preliminary data.</text>
</comment>
<dbReference type="EMBL" id="JACAGB010000018">
    <property type="protein sequence ID" value="KAF6316241.1"/>
    <property type="molecule type" value="Genomic_DNA"/>
</dbReference>
<reference evidence="2 3" key="1">
    <citation type="journal article" date="2020" name="Nature">
        <title>Six reference-quality genomes reveal evolution of bat adaptations.</title>
        <authorList>
            <person name="Jebb D."/>
            <person name="Huang Z."/>
            <person name="Pippel M."/>
            <person name="Hughes G.M."/>
            <person name="Lavrichenko K."/>
            <person name="Devanna P."/>
            <person name="Winkler S."/>
            <person name="Jermiin L.S."/>
            <person name="Skirmuntt E.C."/>
            <person name="Katzourakis A."/>
            <person name="Burkitt-Gray L."/>
            <person name="Ray D.A."/>
            <person name="Sullivan K.A.M."/>
            <person name="Roscito J.G."/>
            <person name="Kirilenko B.M."/>
            <person name="Davalos L.M."/>
            <person name="Corthals A.P."/>
            <person name="Power M.L."/>
            <person name="Jones G."/>
            <person name="Ransome R.D."/>
            <person name="Dechmann D.K.N."/>
            <person name="Locatelli A.G."/>
            <person name="Puechmaille S.J."/>
            <person name="Fedrigo O."/>
            <person name="Jarvis E.D."/>
            <person name="Hiller M."/>
            <person name="Vernes S.C."/>
            <person name="Myers E.W."/>
            <person name="Teeling E.C."/>
        </authorList>
    </citation>
    <scope>NUCLEOTIDE SEQUENCE [LARGE SCALE GENOMIC DNA]</scope>
    <source>
        <strain evidence="2">MPipKuh1</strain>
        <tissue evidence="2">Flight muscle</tissue>
    </source>
</reference>
<feature type="compositionally biased region" description="Basic and acidic residues" evidence="1">
    <location>
        <begin position="53"/>
        <end position="62"/>
    </location>
</feature>
<organism evidence="2 3">
    <name type="scientific">Pipistrellus kuhlii</name>
    <name type="common">Kuhl's pipistrelle</name>
    <dbReference type="NCBI Taxonomy" id="59472"/>
    <lineage>
        <taxon>Eukaryota</taxon>
        <taxon>Metazoa</taxon>
        <taxon>Chordata</taxon>
        <taxon>Craniata</taxon>
        <taxon>Vertebrata</taxon>
        <taxon>Euteleostomi</taxon>
        <taxon>Mammalia</taxon>
        <taxon>Eutheria</taxon>
        <taxon>Laurasiatheria</taxon>
        <taxon>Chiroptera</taxon>
        <taxon>Yangochiroptera</taxon>
        <taxon>Vespertilionidae</taxon>
        <taxon>Pipistrellus</taxon>
    </lineage>
</organism>
<dbReference type="AlphaFoldDB" id="A0A7J7UTZ0"/>
<gene>
    <name evidence="2" type="ORF">mPipKuh1_008743</name>
</gene>
<evidence type="ECO:0000256" key="1">
    <source>
        <dbReference type="SAM" id="MobiDB-lite"/>
    </source>
</evidence>
<accession>A0A7J7UTZ0</accession>
<protein>
    <submittedName>
        <fullName evidence="2">Uncharacterized protein</fullName>
    </submittedName>
</protein>
<keyword evidence="3" id="KW-1185">Reference proteome</keyword>
<sequence length="179" mass="18901">MVLSTGLLRECCPDDGWTGAEESGAGGAGRPEAGRVKRTPAPAGRGVTGGLGRKTEDPHGHAPADLPHGALSQSPEQLLASQVQSHHQVFIKLPLCARELERAGNSFSFLSAASPSPPILWPAAPWVGKGKSESHAHTHACTHTEIHARGNMHAHRCAYTGPHICIGPHTWTCRHSASF</sequence>